<dbReference type="PANTHER" id="PTHR21180:SF32">
    <property type="entry name" value="ENDONUCLEASE_EXONUCLEASE_PHOSPHATASE FAMILY DOMAIN-CONTAINING PROTEIN 1"/>
    <property type="match status" value="1"/>
</dbReference>
<dbReference type="AlphaFoldDB" id="A0A7X3G7A0"/>
<dbReference type="SMART" id="SM00278">
    <property type="entry name" value="HhH1"/>
    <property type="match status" value="2"/>
</dbReference>
<evidence type="ECO:0000313" key="2">
    <source>
        <dbReference type="EMBL" id="MVX58325.1"/>
    </source>
</evidence>
<gene>
    <name evidence="2" type="ORF">E5983_01485</name>
</gene>
<dbReference type="Gene3D" id="1.10.150.280">
    <property type="entry name" value="AF1531-like domain"/>
    <property type="match status" value="1"/>
</dbReference>
<dbReference type="GO" id="GO:0015627">
    <property type="term" value="C:type II protein secretion system complex"/>
    <property type="evidence" value="ECO:0007669"/>
    <property type="project" value="TreeGrafter"/>
</dbReference>
<dbReference type="InterPro" id="IPR051675">
    <property type="entry name" value="Endo/Exo/Phosphatase_dom_1"/>
</dbReference>
<dbReference type="GO" id="GO:0006281">
    <property type="term" value="P:DNA repair"/>
    <property type="evidence" value="ECO:0007669"/>
    <property type="project" value="InterPro"/>
</dbReference>
<evidence type="ECO:0000313" key="3">
    <source>
        <dbReference type="Proteomes" id="UP000461595"/>
    </source>
</evidence>
<dbReference type="EMBL" id="WSRS01000006">
    <property type="protein sequence ID" value="MVX58325.1"/>
    <property type="molecule type" value="Genomic_DNA"/>
</dbReference>
<dbReference type="InterPro" id="IPR010994">
    <property type="entry name" value="RuvA_2-like"/>
</dbReference>
<dbReference type="PANTHER" id="PTHR21180">
    <property type="entry name" value="ENDONUCLEASE/EXONUCLEASE/PHOSPHATASE FAMILY DOMAIN-CONTAINING PROTEIN 1"/>
    <property type="match status" value="1"/>
</dbReference>
<feature type="domain" description="Helix-hairpin-helix DNA-binding motif class 1" evidence="1">
    <location>
        <begin position="207"/>
        <end position="226"/>
    </location>
</feature>
<dbReference type="Pfam" id="PF10531">
    <property type="entry name" value="SLBB"/>
    <property type="match status" value="1"/>
</dbReference>
<proteinExistence type="predicted"/>
<dbReference type="InterPro" id="IPR004509">
    <property type="entry name" value="Competence_ComEA_HhH"/>
</dbReference>
<dbReference type="Proteomes" id="UP000461595">
    <property type="component" value="Unassembled WGS sequence"/>
</dbReference>
<dbReference type="GO" id="GO:0003677">
    <property type="term" value="F:DNA binding"/>
    <property type="evidence" value="ECO:0007669"/>
    <property type="project" value="UniProtKB-KW"/>
</dbReference>
<protein>
    <submittedName>
        <fullName evidence="2">ComEA family DNA-binding protein</fullName>
    </submittedName>
</protein>
<evidence type="ECO:0000259" key="1">
    <source>
        <dbReference type="SMART" id="SM00278"/>
    </source>
</evidence>
<dbReference type="GO" id="GO:0015628">
    <property type="term" value="P:protein secretion by the type II secretion system"/>
    <property type="evidence" value="ECO:0007669"/>
    <property type="project" value="TreeGrafter"/>
</dbReference>
<accession>A0A7X3G7A0</accession>
<comment type="caution">
    <text evidence="2">The sequence shown here is derived from an EMBL/GenBank/DDBJ whole genome shotgun (WGS) entry which is preliminary data.</text>
</comment>
<keyword evidence="2" id="KW-0238">DNA-binding</keyword>
<dbReference type="SUPFAM" id="SSF47781">
    <property type="entry name" value="RuvA domain 2-like"/>
    <property type="match status" value="1"/>
</dbReference>
<reference evidence="2 3" key="1">
    <citation type="submission" date="2019-12" db="EMBL/GenBank/DDBJ databases">
        <title>Microbes associate with the intestines of laboratory mice.</title>
        <authorList>
            <person name="Navarre W."/>
            <person name="Wong E."/>
        </authorList>
    </citation>
    <scope>NUCLEOTIDE SEQUENCE [LARGE SCALE GENOMIC DNA]</scope>
    <source>
        <strain evidence="2 3">NM51_B2-22</strain>
    </source>
</reference>
<dbReference type="NCBIfam" id="TIGR00426">
    <property type="entry name" value="competence protein ComEA helix-hairpin-helix repeat region"/>
    <property type="match status" value="1"/>
</dbReference>
<feature type="domain" description="Helix-hairpin-helix DNA-binding motif class 1" evidence="1">
    <location>
        <begin position="177"/>
        <end position="196"/>
    </location>
</feature>
<sequence length="230" mass="24344">MWISFFLFFPNKKVGGMLMHNWKELLRQNALPLLLVLGVVAFLIYKQLTPEAQSQASTPLLSTTKATQSSSASAQVGTETGKITVDVKGAVQKPGVYELVSPARAQTAIQKAGGLTSEADPNGLNLAQLLKDEAIVYVPHQGEIPAATSAGPVGPVGGLTASSADSGKINLNQASAEDLQKIPGIGKKRAEDILAFRNQNGGFKSIDDLKQVSGIGEKTLEKIKDHVQID</sequence>
<dbReference type="InterPro" id="IPR003583">
    <property type="entry name" value="Hlx-hairpin-Hlx_DNA-bd_motif"/>
</dbReference>
<organism evidence="2 3">
    <name type="scientific">Streptococcus danieliae</name>
    <dbReference type="NCBI Taxonomy" id="747656"/>
    <lineage>
        <taxon>Bacteria</taxon>
        <taxon>Bacillati</taxon>
        <taxon>Bacillota</taxon>
        <taxon>Bacilli</taxon>
        <taxon>Lactobacillales</taxon>
        <taxon>Streptococcaceae</taxon>
        <taxon>Streptococcus</taxon>
    </lineage>
</organism>
<name>A0A7X3G7A0_9STRE</name>
<dbReference type="InterPro" id="IPR019554">
    <property type="entry name" value="Soluble_ligand-bd"/>
</dbReference>
<dbReference type="Pfam" id="PF12836">
    <property type="entry name" value="HHH_3"/>
    <property type="match status" value="1"/>
</dbReference>